<feature type="compositionally biased region" description="Basic and acidic residues" evidence="2">
    <location>
        <begin position="8"/>
        <end position="20"/>
    </location>
</feature>
<evidence type="ECO:0000256" key="2">
    <source>
        <dbReference type="SAM" id="MobiDB-lite"/>
    </source>
</evidence>
<feature type="region of interest" description="Disordered" evidence="2">
    <location>
        <begin position="390"/>
        <end position="426"/>
    </location>
</feature>
<dbReference type="AlphaFoldDB" id="A0A8H3HPI5"/>
<organism evidence="4 5">
    <name type="scientific">Rhizoctonia solani</name>
    <dbReference type="NCBI Taxonomy" id="456999"/>
    <lineage>
        <taxon>Eukaryota</taxon>
        <taxon>Fungi</taxon>
        <taxon>Dikarya</taxon>
        <taxon>Basidiomycota</taxon>
        <taxon>Agaricomycotina</taxon>
        <taxon>Agaricomycetes</taxon>
        <taxon>Cantharellales</taxon>
        <taxon>Ceratobasidiaceae</taxon>
        <taxon>Rhizoctonia</taxon>
    </lineage>
</organism>
<evidence type="ECO:0000256" key="1">
    <source>
        <dbReference type="SAM" id="Coils"/>
    </source>
</evidence>
<evidence type="ECO:0000313" key="4">
    <source>
        <dbReference type="EMBL" id="CAE7149692.1"/>
    </source>
</evidence>
<feature type="compositionally biased region" description="Polar residues" evidence="2">
    <location>
        <begin position="390"/>
        <end position="399"/>
    </location>
</feature>
<sequence>MRIQKQMRLTEESDSGREDTAGSVTMNEEGGSTGSTKDAGPQRKKRALAKPSKPTKAKTVNKIKGKLSAILSLPIEVFVEIMGHLALPDVLSLSRANKFFRQLLMTRSATASAIWRSAVGNVPGLPPCPEDLCEPQYAALIYTKYCSMCGVKIAKDMDPYLNVRICKECIETHVISVDEVEPDFQHFIPCSKITRTKTGRYDVEQCLTRDVEKMQQWFDGLTTDDDEELEAAFDERIREMQARIKYAKQMEVFLRHMAKMRTKEINQLKEQRRWDIKRRLEDAGWEERDWIFPEQVARKWASLVEAPQALTDRAWQKLYPSMVPYLEQNQRWHTRRSKLVRKGRRLRRMRRLLVGIRNKNYLFDTDDDSEDEVEDGTGDGSAELVIDQSTENGSSSEDGFSSDAEDDFDGDTAQAAPLTSNTPCNKVKAPFPPMVDLLKWPIISNLLETDTDADTMQEEFEELREEIEEEIRCWGSAVEEELVEILKAGSADDIELNAIPSLQLQTEGASMSHLTPTTRLLLRADSVFRVSEDSPLVAPMPLYFPEVFPALQARSDAYCTSDFKRLRENKRPKHGYTWNPSEVEYYPEGSAAAKALLKQLGRVNAAQFELQALGAKFTCGSCGDNRPRMWNEMVQHYAEAIIHANMATKAKPSVKKQVKYVNTHSLGLKAKRKPLLVLHGEDEVKALLSKRRRYETLVSCKLCEQLGIDFESPRDIMLKHVRAVHTIKPPKAEHYERTYNVRKNARFYDRTGDVSNSTEATDQEFVRSIMSSYVSYGPRVFWSDYGRHAEAYDDCVWYNFFDEGMY</sequence>
<dbReference type="EMBL" id="CAJNJQ010001780">
    <property type="protein sequence ID" value="CAE7149692.1"/>
    <property type="molecule type" value="Genomic_DNA"/>
</dbReference>
<protein>
    <recommendedName>
        <fullName evidence="3">F-box domain-containing protein</fullName>
    </recommendedName>
</protein>
<accession>A0A8H3HPI5</accession>
<evidence type="ECO:0000313" key="5">
    <source>
        <dbReference type="Proteomes" id="UP000663827"/>
    </source>
</evidence>
<feature type="domain" description="F-box" evidence="3">
    <location>
        <begin position="67"/>
        <end position="118"/>
    </location>
</feature>
<dbReference type="OrthoDB" id="660555at2759"/>
<gene>
    <name evidence="4" type="ORF">RDB_LOCUS87095</name>
</gene>
<dbReference type="InterPro" id="IPR036047">
    <property type="entry name" value="F-box-like_dom_sf"/>
</dbReference>
<feature type="coiled-coil region" evidence="1">
    <location>
        <begin position="446"/>
        <end position="473"/>
    </location>
</feature>
<dbReference type="Proteomes" id="UP000663827">
    <property type="component" value="Unassembled WGS sequence"/>
</dbReference>
<keyword evidence="1" id="KW-0175">Coiled coil</keyword>
<evidence type="ECO:0000259" key="3">
    <source>
        <dbReference type="PROSITE" id="PS50181"/>
    </source>
</evidence>
<feature type="region of interest" description="Disordered" evidence="2">
    <location>
        <begin position="1"/>
        <end position="57"/>
    </location>
</feature>
<feature type="compositionally biased region" description="Basic residues" evidence="2">
    <location>
        <begin position="42"/>
        <end position="57"/>
    </location>
</feature>
<dbReference type="SUPFAM" id="SSF81383">
    <property type="entry name" value="F-box domain"/>
    <property type="match status" value="1"/>
</dbReference>
<dbReference type="InterPro" id="IPR001810">
    <property type="entry name" value="F-box_dom"/>
</dbReference>
<name>A0A8H3HPI5_9AGAM</name>
<comment type="caution">
    <text evidence="4">The sequence shown here is derived from an EMBL/GenBank/DDBJ whole genome shotgun (WGS) entry which is preliminary data.</text>
</comment>
<dbReference type="PROSITE" id="PS50181">
    <property type="entry name" value="FBOX"/>
    <property type="match status" value="1"/>
</dbReference>
<reference evidence="4" key="1">
    <citation type="submission" date="2021-01" db="EMBL/GenBank/DDBJ databases">
        <authorList>
            <person name="Kaushik A."/>
        </authorList>
    </citation>
    <scope>NUCLEOTIDE SEQUENCE</scope>
    <source>
        <strain evidence="4">AG5</strain>
    </source>
</reference>
<proteinExistence type="predicted"/>